<gene>
    <name evidence="1" type="ORF">IWW38_004640</name>
</gene>
<evidence type="ECO:0000313" key="1">
    <source>
        <dbReference type="EMBL" id="KAJ2889543.1"/>
    </source>
</evidence>
<reference evidence="1" key="1">
    <citation type="submission" date="2022-07" db="EMBL/GenBank/DDBJ databases">
        <title>Phylogenomic reconstructions and comparative analyses of Kickxellomycotina fungi.</title>
        <authorList>
            <person name="Reynolds N.K."/>
            <person name="Stajich J.E."/>
            <person name="Barry K."/>
            <person name="Grigoriev I.V."/>
            <person name="Crous P."/>
            <person name="Smith M.E."/>
        </authorList>
    </citation>
    <scope>NUCLEOTIDE SEQUENCE</scope>
    <source>
        <strain evidence="1">CBS 190363</strain>
    </source>
</reference>
<protein>
    <submittedName>
        <fullName evidence="1">Uncharacterized protein</fullName>
    </submittedName>
</protein>
<dbReference type="EMBL" id="JANBVB010001783">
    <property type="protein sequence ID" value="KAJ2889543.1"/>
    <property type="molecule type" value="Genomic_DNA"/>
</dbReference>
<dbReference type="Proteomes" id="UP001139981">
    <property type="component" value="Unassembled WGS sequence"/>
</dbReference>
<sequence>MRVQESFSVYPVRAVIVMGVSGCGKTTIGQDLAARLNNAPFIDADTLHPPSNVAKMADGIPLGDADRWPWLHSVRQEIADQANLLLAAKKSREEEGSRRIVVESSAKSPDE</sequence>
<comment type="caution">
    <text evidence="1">The sequence shown here is derived from an EMBL/GenBank/DDBJ whole genome shotgun (WGS) entry which is preliminary data.</text>
</comment>
<evidence type="ECO:0000313" key="2">
    <source>
        <dbReference type="Proteomes" id="UP001139981"/>
    </source>
</evidence>
<organism evidence="1 2">
    <name type="scientific">Coemansia aciculifera</name>
    <dbReference type="NCBI Taxonomy" id="417176"/>
    <lineage>
        <taxon>Eukaryota</taxon>
        <taxon>Fungi</taxon>
        <taxon>Fungi incertae sedis</taxon>
        <taxon>Zoopagomycota</taxon>
        <taxon>Kickxellomycotina</taxon>
        <taxon>Kickxellomycetes</taxon>
        <taxon>Kickxellales</taxon>
        <taxon>Kickxellaceae</taxon>
        <taxon>Coemansia</taxon>
    </lineage>
</organism>
<feature type="non-terminal residue" evidence="1">
    <location>
        <position position="111"/>
    </location>
</feature>
<keyword evidence="2" id="KW-1185">Reference proteome</keyword>
<accession>A0ACC1LYV5</accession>
<proteinExistence type="predicted"/>
<name>A0ACC1LYV5_9FUNG</name>